<organism evidence="2 3">
    <name type="scientific">Nostoc commune NIES-4072</name>
    <dbReference type="NCBI Taxonomy" id="2005467"/>
    <lineage>
        <taxon>Bacteria</taxon>
        <taxon>Bacillati</taxon>
        <taxon>Cyanobacteriota</taxon>
        <taxon>Cyanophyceae</taxon>
        <taxon>Nostocales</taxon>
        <taxon>Nostocaceae</taxon>
        <taxon>Nostoc</taxon>
    </lineage>
</organism>
<dbReference type="EMBL" id="BDUD01000001">
    <property type="protein sequence ID" value="GBG20988.1"/>
    <property type="molecule type" value="Genomic_DNA"/>
</dbReference>
<accession>A0A2R5FU48</accession>
<protein>
    <recommendedName>
        <fullName evidence="1">DUF5615 domain-containing protein</fullName>
    </recommendedName>
</protein>
<dbReference type="InterPro" id="IPR041049">
    <property type="entry name" value="DUF5615"/>
</dbReference>
<dbReference type="Pfam" id="PF18480">
    <property type="entry name" value="DUF5615"/>
    <property type="match status" value="1"/>
</dbReference>
<gene>
    <name evidence="2" type="ORF">NIES4072_46700</name>
</gene>
<keyword evidence="3" id="KW-1185">Reference proteome</keyword>
<dbReference type="RefSeq" id="WP_109010978.1">
    <property type="nucleotide sequence ID" value="NZ_BDUD01000001.1"/>
</dbReference>
<dbReference type="OrthoDB" id="3216372at2"/>
<dbReference type="AlphaFoldDB" id="A0A2R5FU48"/>
<comment type="caution">
    <text evidence="2">The sequence shown here is derived from an EMBL/GenBank/DDBJ whole genome shotgun (WGS) entry which is preliminary data.</text>
</comment>
<sequence length="124" mass="14276">MSQIRLYLDEDTVEKSLIKAFCNANLDVVTVADVSRQSYPDDQQLIWATEQGRAIYSYNRRDFCCLHNEFLAIERNHAGIILLQQQRYSVGQQLQGLLKLVATHSAEDMVNQLVFLSAYIDKSY</sequence>
<evidence type="ECO:0000259" key="1">
    <source>
        <dbReference type="Pfam" id="PF18480"/>
    </source>
</evidence>
<feature type="domain" description="DUF5615" evidence="1">
    <location>
        <begin position="5"/>
        <end position="117"/>
    </location>
</feature>
<proteinExistence type="predicted"/>
<evidence type="ECO:0000313" key="2">
    <source>
        <dbReference type="EMBL" id="GBG20988.1"/>
    </source>
</evidence>
<dbReference type="Proteomes" id="UP000245124">
    <property type="component" value="Unassembled WGS sequence"/>
</dbReference>
<name>A0A2R5FU48_NOSCO</name>
<evidence type="ECO:0000313" key="3">
    <source>
        <dbReference type="Proteomes" id="UP000245124"/>
    </source>
</evidence>
<reference evidence="2 3" key="1">
    <citation type="submission" date="2017-06" db="EMBL/GenBank/DDBJ databases">
        <title>Genome sequencing of cyanobaciteial culture collection at National Institute for Environmental Studies (NIES).</title>
        <authorList>
            <person name="Hirose Y."/>
            <person name="Shimura Y."/>
            <person name="Fujisawa T."/>
            <person name="Nakamura Y."/>
            <person name="Kawachi M."/>
        </authorList>
    </citation>
    <scope>NUCLEOTIDE SEQUENCE [LARGE SCALE GENOMIC DNA]</scope>
    <source>
        <strain evidence="2 3">NIES-4072</strain>
    </source>
</reference>